<reference evidence="2 3" key="1">
    <citation type="submission" date="2024-01" db="EMBL/GenBank/DDBJ databases">
        <title>The genomes of 5 underutilized Papilionoideae crops provide insights into root nodulation and disease resistanc.</title>
        <authorList>
            <person name="Jiang F."/>
        </authorList>
    </citation>
    <scope>NUCLEOTIDE SEQUENCE [LARGE SCALE GENOMIC DNA]</scope>
    <source>
        <strain evidence="2">JINMINGXINNONG_FW02</strain>
        <tissue evidence="2">Leaves</tissue>
    </source>
</reference>
<proteinExistence type="predicted"/>
<feature type="region of interest" description="Disordered" evidence="1">
    <location>
        <begin position="1"/>
        <end position="30"/>
    </location>
</feature>
<evidence type="ECO:0000313" key="3">
    <source>
        <dbReference type="Proteomes" id="UP001374584"/>
    </source>
</evidence>
<keyword evidence="3" id="KW-1185">Reference proteome</keyword>
<organism evidence="2 3">
    <name type="scientific">Phaseolus coccineus</name>
    <name type="common">Scarlet runner bean</name>
    <name type="synonym">Phaseolus multiflorus</name>
    <dbReference type="NCBI Taxonomy" id="3886"/>
    <lineage>
        <taxon>Eukaryota</taxon>
        <taxon>Viridiplantae</taxon>
        <taxon>Streptophyta</taxon>
        <taxon>Embryophyta</taxon>
        <taxon>Tracheophyta</taxon>
        <taxon>Spermatophyta</taxon>
        <taxon>Magnoliopsida</taxon>
        <taxon>eudicotyledons</taxon>
        <taxon>Gunneridae</taxon>
        <taxon>Pentapetalae</taxon>
        <taxon>rosids</taxon>
        <taxon>fabids</taxon>
        <taxon>Fabales</taxon>
        <taxon>Fabaceae</taxon>
        <taxon>Papilionoideae</taxon>
        <taxon>50 kb inversion clade</taxon>
        <taxon>NPAAA clade</taxon>
        <taxon>indigoferoid/millettioid clade</taxon>
        <taxon>Phaseoleae</taxon>
        <taxon>Phaseolus</taxon>
    </lineage>
</organism>
<dbReference type="Proteomes" id="UP001374584">
    <property type="component" value="Unassembled WGS sequence"/>
</dbReference>
<evidence type="ECO:0000313" key="2">
    <source>
        <dbReference type="EMBL" id="KAK7378585.1"/>
    </source>
</evidence>
<dbReference type="AlphaFoldDB" id="A0AAN9NSQ8"/>
<feature type="compositionally biased region" description="Polar residues" evidence="1">
    <location>
        <begin position="8"/>
        <end position="18"/>
    </location>
</feature>
<sequence>MKWRKSPHSGSVWSSLGNPQEKKPNTIQRPARISRSLIAKTTQIAFNFFQLSSWFLNFAGFEQEFEITWK</sequence>
<dbReference type="EMBL" id="JAYMYR010000002">
    <property type="protein sequence ID" value="KAK7378585.1"/>
    <property type="molecule type" value="Genomic_DNA"/>
</dbReference>
<evidence type="ECO:0000256" key="1">
    <source>
        <dbReference type="SAM" id="MobiDB-lite"/>
    </source>
</evidence>
<gene>
    <name evidence="2" type="ORF">VNO80_04030</name>
</gene>
<comment type="caution">
    <text evidence="2">The sequence shown here is derived from an EMBL/GenBank/DDBJ whole genome shotgun (WGS) entry which is preliminary data.</text>
</comment>
<accession>A0AAN9NSQ8</accession>
<protein>
    <submittedName>
        <fullName evidence="2">Uncharacterized protein</fullName>
    </submittedName>
</protein>
<name>A0AAN9NSQ8_PHACN</name>